<gene>
    <name evidence="2" type="ORF">PSTG_10013</name>
</gene>
<evidence type="ECO:0000313" key="2">
    <source>
        <dbReference type="EMBL" id="KNE96740.1"/>
    </source>
</evidence>
<dbReference type="AlphaFoldDB" id="A0A0L0VBT7"/>
<feature type="region of interest" description="Disordered" evidence="1">
    <location>
        <begin position="1"/>
        <end position="49"/>
    </location>
</feature>
<dbReference type="Proteomes" id="UP000054564">
    <property type="component" value="Unassembled WGS sequence"/>
</dbReference>
<keyword evidence="3" id="KW-1185">Reference proteome</keyword>
<reference evidence="3" key="1">
    <citation type="submission" date="2014-03" db="EMBL/GenBank/DDBJ databases">
        <title>The Genome Sequence of Puccinia striiformis f. sp. tritici PST-78.</title>
        <authorList>
            <consortium name="The Broad Institute Genome Sequencing Platform"/>
            <person name="Cuomo C."/>
            <person name="Hulbert S."/>
            <person name="Chen X."/>
            <person name="Walker B."/>
            <person name="Young S.K."/>
            <person name="Zeng Q."/>
            <person name="Gargeya S."/>
            <person name="Fitzgerald M."/>
            <person name="Haas B."/>
            <person name="Abouelleil A."/>
            <person name="Alvarado L."/>
            <person name="Arachchi H.M."/>
            <person name="Berlin A.M."/>
            <person name="Chapman S.B."/>
            <person name="Goldberg J."/>
            <person name="Griggs A."/>
            <person name="Gujja S."/>
            <person name="Hansen M."/>
            <person name="Howarth C."/>
            <person name="Imamovic A."/>
            <person name="Larimer J."/>
            <person name="McCowan C."/>
            <person name="Montmayeur A."/>
            <person name="Murphy C."/>
            <person name="Neiman D."/>
            <person name="Pearson M."/>
            <person name="Priest M."/>
            <person name="Roberts A."/>
            <person name="Saif S."/>
            <person name="Shea T."/>
            <person name="Sisk P."/>
            <person name="Sykes S."/>
            <person name="Wortman J."/>
            <person name="Nusbaum C."/>
            <person name="Birren B."/>
        </authorList>
    </citation>
    <scope>NUCLEOTIDE SEQUENCE [LARGE SCALE GENOMIC DNA]</scope>
    <source>
        <strain evidence="3">race PST-78</strain>
    </source>
</reference>
<sequence>MEEEPELFERVPSNPQHQDQADDQPALSAPPAKASSLQPKAERGVAREHPNAVEGILQKIADLDIPGITVSELMMLAPLVAEGMKKWVSRKRVEVGQGELKVHSGTLAEGSKIQDPTDDPNLYSCPLRYLSCFIGNGENPASPLIDSGSQLNIISDVLATKLNISPCVNFSLAVYGINNQAWLKMSLFEWDII</sequence>
<feature type="compositionally biased region" description="Basic and acidic residues" evidence="1">
    <location>
        <begin position="40"/>
        <end position="49"/>
    </location>
</feature>
<feature type="compositionally biased region" description="Low complexity" evidence="1">
    <location>
        <begin position="15"/>
        <end position="39"/>
    </location>
</feature>
<organism evidence="2 3">
    <name type="scientific">Puccinia striiformis f. sp. tritici PST-78</name>
    <dbReference type="NCBI Taxonomy" id="1165861"/>
    <lineage>
        <taxon>Eukaryota</taxon>
        <taxon>Fungi</taxon>
        <taxon>Dikarya</taxon>
        <taxon>Basidiomycota</taxon>
        <taxon>Pucciniomycotina</taxon>
        <taxon>Pucciniomycetes</taxon>
        <taxon>Pucciniales</taxon>
        <taxon>Pucciniaceae</taxon>
        <taxon>Puccinia</taxon>
    </lineage>
</organism>
<evidence type="ECO:0000313" key="3">
    <source>
        <dbReference type="Proteomes" id="UP000054564"/>
    </source>
</evidence>
<proteinExistence type="predicted"/>
<accession>A0A0L0VBT7</accession>
<evidence type="ECO:0008006" key="4">
    <source>
        <dbReference type="Google" id="ProtNLM"/>
    </source>
</evidence>
<evidence type="ECO:0000256" key="1">
    <source>
        <dbReference type="SAM" id="MobiDB-lite"/>
    </source>
</evidence>
<protein>
    <recommendedName>
        <fullName evidence="4">Aspartic peptidase DDI1-type domain-containing protein</fullName>
    </recommendedName>
</protein>
<comment type="caution">
    <text evidence="2">The sequence shown here is derived from an EMBL/GenBank/DDBJ whole genome shotgun (WGS) entry which is preliminary data.</text>
</comment>
<dbReference type="EMBL" id="AJIL01000078">
    <property type="protein sequence ID" value="KNE96740.1"/>
    <property type="molecule type" value="Genomic_DNA"/>
</dbReference>
<name>A0A0L0VBT7_9BASI</name>